<reference evidence="12 13" key="1">
    <citation type="journal article" date="2023" name="Sci. Data">
        <title>Genome assembly of the Korean intertidal mud-creeper Batillaria attramentaria.</title>
        <authorList>
            <person name="Patra A.K."/>
            <person name="Ho P.T."/>
            <person name="Jun S."/>
            <person name="Lee S.J."/>
            <person name="Kim Y."/>
            <person name="Won Y.J."/>
        </authorList>
    </citation>
    <scope>NUCLEOTIDE SEQUENCE [LARGE SCALE GENOMIC DNA]</scope>
    <source>
        <strain evidence="12">Wonlab-2016</strain>
    </source>
</reference>
<sequence length="406" mass="44477">MNRLALLTLACAATAVAEHPTVDELLHGDVITDYSPYEKTWADFKTKFGRQYASSEEESYRKQLFMDKVKGIEAHNKDYMNGKTTYWKDINQFSDMTGEEFASYVHLEPNEPTPSRVKRQQKGICTKYTVPSGSPPGSWDWREKGYVSRVKNQGNCGACYAFGTTGVIESRLRIQTQGKDKDTLSEQQLVDCFAKSCGGQNREDVFDYIRRAGGIQSDTSYPYTSGSSGVAGTCKFNKNRVVARVTGCRYIARGDETAMKSAVYFNGPVTVGIYVGKGFYDYKGGVLTDPNCKNTSRGRHCLLVVGYGTRGGIPYWIAKNSWGTEKAESGYWLMRRGANTCGMAEVVNFPLVNSDSQGSSGGTGGTGGTGDTESTRSFATASSGKLLLVVCHCIFAVLITSLTVLY</sequence>
<feature type="domain" description="Cathepsin propeptide inhibitor" evidence="11">
    <location>
        <begin position="41"/>
        <end position="101"/>
    </location>
</feature>
<dbReference type="InterPro" id="IPR000668">
    <property type="entry name" value="Peptidase_C1A_C"/>
</dbReference>
<keyword evidence="13" id="KW-1185">Reference proteome</keyword>
<evidence type="ECO:0000256" key="3">
    <source>
        <dbReference type="ARBA" id="ARBA00022801"/>
    </source>
</evidence>
<evidence type="ECO:0000256" key="7">
    <source>
        <dbReference type="SAM" id="MobiDB-lite"/>
    </source>
</evidence>
<dbReference type="PRINTS" id="PR00705">
    <property type="entry name" value="PAPAIN"/>
</dbReference>
<dbReference type="GO" id="GO:0008234">
    <property type="term" value="F:cysteine-type peptidase activity"/>
    <property type="evidence" value="ECO:0007669"/>
    <property type="project" value="UniProtKB-KW"/>
</dbReference>
<dbReference type="Pfam" id="PF08246">
    <property type="entry name" value="Inhibitor_I29"/>
    <property type="match status" value="1"/>
</dbReference>
<evidence type="ECO:0000259" key="11">
    <source>
        <dbReference type="SMART" id="SM00848"/>
    </source>
</evidence>
<dbReference type="GO" id="GO:0006508">
    <property type="term" value="P:proteolysis"/>
    <property type="evidence" value="ECO:0007669"/>
    <property type="project" value="UniProtKB-KW"/>
</dbReference>
<feature type="signal peptide" evidence="9">
    <location>
        <begin position="1"/>
        <end position="17"/>
    </location>
</feature>
<feature type="compositionally biased region" description="Gly residues" evidence="7">
    <location>
        <begin position="359"/>
        <end position="370"/>
    </location>
</feature>
<evidence type="ECO:0000256" key="4">
    <source>
        <dbReference type="ARBA" id="ARBA00022807"/>
    </source>
</evidence>
<dbReference type="SUPFAM" id="SSF54001">
    <property type="entry name" value="Cysteine proteinases"/>
    <property type="match status" value="1"/>
</dbReference>
<dbReference type="AlphaFoldDB" id="A0ABD0J6D3"/>
<keyword evidence="5" id="KW-0865">Zymogen</keyword>
<comment type="caution">
    <text evidence="12">The sequence shown here is derived from an EMBL/GenBank/DDBJ whole genome shotgun (WGS) entry which is preliminary data.</text>
</comment>
<dbReference type="InterPro" id="IPR038765">
    <property type="entry name" value="Papain-like_cys_pep_sf"/>
</dbReference>
<evidence type="ECO:0000259" key="10">
    <source>
        <dbReference type="SMART" id="SM00645"/>
    </source>
</evidence>
<evidence type="ECO:0000256" key="8">
    <source>
        <dbReference type="SAM" id="Phobius"/>
    </source>
</evidence>
<evidence type="ECO:0000313" key="13">
    <source>
        <dbReference type="Proteomes" id="UP001519460"/>
    </source>
</evidence>
<name>A0ABD0J6D3_9CAEN</name>
<keyword evidence="6" id="KW-1015">Disulfide bond</keyword>
<dbReference type="Gene3D" id="3.90.70.10">
    <property type="entry name" value="Cysteine proteinases"/>
    <property type="match status" value="1"/>
</dbReference>
<accession>A0ABD0J6D3</accession>
<dbReference type="EMBL" id="JACVVK020000621">
    <property type="protein sequence ID" value="KAK7462507.1"/>
    <property type="molecule type" value="Genomic_DNA"/>
</dbReference>
<evidence type="ECO:0000256" key="5">
    <source>
        <dbReference type="ARBA" id="ARBA00023145"/>
    </source>
</evidence>
<dbReference type="Pfam" id="PF00112">
    <property type="entry name" value="Peptidase_C1"/>
    <property type="match status" value="1"/>
</dbReference>
<evidence type="ECO:0000256" key="2">
    <source>
        <dbReference type="ARBA" id="ARBA00022670"/>
    </source>
</evidence>
<evidence type="ECO:0000256" key="6">
    <source>
        <dbReference type="ARBA" id="ARBA00023157"/>
    </source>
</evidence>
<dbReference type="InterPro" id="IPR025660">
    <property type="entry name" value="Pept_his_AS"/>
</dbReference>
<dbReference type="PROSITE" id="PS00139">
    <property type="entry name" value="THIOL_PROTEASE_CYS"/>
    <property type="match status" value="1"/>
</dbReference>
<evidence type="ECO:0000256" key="9">
    <source>
        <dbReference type="SAM" id="SignalP"/>
    </source>
</evidence>
<dbReference type="PROSITE" id="PS00639">
    <property type="entry name" value="THIOL_PROTEASE_HIS"/>
    <property type="match status" value="1"/>
</dbReference>
<protein>
    <submittedName>
        <fullName evidence="12">Uncharacterized protein</fullName>
    </submittedName>
</protein>
<comment type="similarity">
    <text evidence="1">Belongs to the peptidase C1 family.</text>
</comment>
<dbReference type="InterPro" id="IPR013201">
    <property type="entry name" value="Prot_inhib_I29"/>
</dbReference>
<dbReference type="InterPro" id="IPR000169">
    <property type="entry name" value="Pept_cys_AS"/>
</dbReference>
<keyword evidence="8" id="KW-0812">Transmembrane</keyword>
<dbReference type="InterPro" id="IPR013128">
    <property type="entry name" value="Peptidase_C1A"/>
</dbReference>
<dbReference type="InterPro" id="IPR039417">
    <property type="entry name" value="Peptidase_C1A_papain-like"/>
</dbReference>
<feature type="region of interest" description="Disordered" evidence="7">
    <location>
        <begin position="354"/>
        <end position="375"/>
    </location>
</feature>
<dbReference type="SMART" id="SM00645">
    <property type="entry name" value="Pept_C1"/>
    <property type="match status" value="1"/>
</dbReference>
<evidence type="ECO:0000313" key="12">
    <source>
        <dbReference type="EMBL" id="KAK7462507.1"/>
    </source>
</evidence>
<dbReference type="Proteomes" id="UP001519460">
    <property type="component" value="Unassembled WGS sequence"/>
</dbReference>
<keyword evidence="2" id="KW-0645">Protease</keyword>
<proteinExistence type="inferred from homology"/>
<keyword evidence="3" id="KW-0378">Hydrolase</keyword>
<dbReference type="CDD" id="cd02248">
    <property type="entry name" value="Peptidase_C1A"/>
    <property type="match status" value="1"/>
</dbReference>
<organism evidence="12 13">
    <name type="scientific">Batillaria attramentaria</name>
    <dbReference type="NCBI Taxonomy" id="370345"/>
    <lineage>
        <taxon>Eukaryota</taxon>
        <taxon>Metazoa</taxon>
        <taxon>Spiralia</taxon>
        <taxon>Lophotrochozoa</taxon>
        <taxon>Mollusca</taxon>
        <taxon>Gastropoda</taxon>
        <taxon>Caenogastropoda</taxon>
        <taxon>Sorbeoconcha</taxon>
        <taxon>Cerithioidea</taxon>
        <taxon>Batillariidae</taxon>
        <taxon>Batillaria</taxon>
    </lineage>
</organism>
<keyword evidence="9" id="KW-0732">Signal</keyword>
<evidence type="ECO:0000256" key="1">
    <source>
        <dbReference type="ARBA" id="ARBA00008455"/>
    </source>
</evidence>
<keyword evidence="4" id="KW-0788">Thiol protease</keyword>
<dbReference type="SMART" id="SM00848">
    <property type="entry name" value="Inhibitor_I29"/>
    <property type="match status" value="1"/>
</dbReference>
<feature type="chain" id="PRO_5044751844" evidence="9">
    <location>
        <begin position="18"/>
        <end position="406"/>
    </location>
</feature>
<dbReference type="PANTHER" id="PTHR12411">
    <property type="entry name" value="CYSTEINE PROTEASE FAMILY C1-RELATED"/>
    <property type="match status" value="1"/>
</dbReference>
<gene>
    <name evidence="12" type="ORF">BaRGS_00038443</name>
</gene>
<keyword evidence="8" id="KW-1133">Transmembrane helix</keyword>
<keyword evidence="8" id="KW-0472">Membrane</keyword>
<feature type="transmembrane region" description="Helical" evidence="8">
    <location>
        <begin position="386"/>
        <end position="405"/>
    </location>
</feature>
<feature type="domain" description="Peptidase C1A papain C-terminal" evidence="10">
    <location>
        <begin position="135"/>
        <end position="351"/>
    </location>
</feature>
<dbReference type="FunFam" id="3.90.70.10:FF:000332">
    <property type="entry name" value="Cathepsin L1"/>
    <property type="match status" value="1"/>
</dbReference>